<dbReference type="GO" id="GO:0005615">
    <property type="term" value="C:extracellular space"/>
    <property type="evidence" value="ECO:0007669"/>
    <property type="project" value="TreeGrafter"/>
</dbReference>
<dbReference type="SUPFAM" id="SSF52058">
    <property type="entry name" value="L domain-like"/>
    <property type="match status" value="1"/>
</dbReference>
<keyword evidence="2" id="KW-1185">Reference proteome</keyword>
<accession>A0A915A8J2</accession>
<name>A0A915A8J2_PARUN</name>
<keyword evidence="1" id="KW-0732">Signal</keyword>
<dbReference type="PANTHER" id="PTHR24373">
    <property type="entry name" value="SLIT RELATED LEUCINE-RICH REPEAT NEURONAL PROTEIN"/>
    <property type="match status" value="1"/>
</dbReference>
<protein>
    <submittedName>
        <fullName evidence="3">Uncharacterized protein</fullName>
    </submittedName>
</protein>
<reference evidence="3" key="1">
    <citation type="submission" date="2022-11" db="UniProtKB">
        <authorList>
            <consortium name="WormBaseParasite"/>
        </authorList>
    </citation>
    <scope>IDENTIFICATION</scope>
</reference>
<dbReference type="InterPro" id="IPR050328">
    <property type="entry name" value="Dev_Immune_Receptor"/>
</dbReference>
<dbReference type="InterPro" id="IPR032675">
    <property type="entry name" value="LRR_dom_sf"/>
</dbReference>
<dbReference type="AlphaFoldDB" id="A0A915A8J2"/>
<dbReference type="InterPro" id="IPR001611">
    <property type="entry name" value="Leu-rich_rpt"/>
</dbReference>
<dbReference type="WBParaSite" id="PgR001X_g011_t01">
    <property type="protein sequence ID" value="PgR001X_g011_t01"/>
    <property type="gene ID" value="PgR001X_g011"/>
</dbReference>
<dbReference type="Proteomes" id="UP000887569">
    <property type="component" value="Unplaced"/>
</dbReference>
<evidence type="ECO:0000313" key="2">
    <source>
        <dbReference type="Proteomes" id="UP000887569"/>
    </source>
</evidence>
<proteinExistence type="predicted"/>
<dbReference type="PANTHER" id="PTHR24373:SF370">
    <property type="entry name" value="FISH-LIPS, ISOFORM E"/>
    <property type="match status" value="1"/>
</dbReference>
<dbReference type="Pfam" id="PF13855">
    <property type="entry name" value="LRR_8"/>
    <property type="match status" value="1"/>
</dbReference>
<evidence type="ECO:0000313" key="3">
    <source>
        <dbReference type="WBParaSite" id="PgR001X_g011_t01"/>
    </source>
</evidence>
<organism evidence="2 3">
    <name type="scientific">Parascaris univalens</name>
    <name type="common">Nematode worm</name>
    <dbReference type="NCBI Taxonomy" id="6257"/>
    <lineage>
        <taxon>Eukaryota</taxon>
        <taxon>Metazoa</taxon>
        <taxon>Ecdysozoa</taxon>
        <taxon>Nematoda</taxon>
        <taxon>Chromadorea</taxon>
        <taxon>Rhabditida</taxon>
        <taxon>Spirurina</taxon>
        <taxon>Ascaridomorpha</taxon>
        <taxon>Ascaridoidea</taxon>
        <taxon>Ascarididae</taxon>
        <taxon>Parascaris</taxon>
    </lineage>
</organism>
<dbReference type="GO" id="GO:0031012">
    <property type="term" value="C:extracellular matrix"/>
    <property type="evidence" value="ECO:0007669"/>
    <property type="project" value="TreeGrafter"/>
</dbReference>
<sequence>MRVRNELCVYKRVVLDTRFHTTYAKTLEGNLTGRRPCMRDCIQPLYSPLVLGAVIVSTRRHRVSAYPTIIHLNLNWPVRRLMLPGFVIPLLCLLAQVATLCPPFLKTQSACSCFAYIDGIVIKCNGPEGPGVVEELKKNPLEIRELALENANIVEIGRHAFRNLRIKKLILDNNRIRALHPDAFRGLESVMLELSISMNKLTAVPTDSLIAMRALNVLSLRCNNIGDIKTPVFRNLSSLIDLNLGCNQVRLCA</sequence>
<evidence type="ECO:0000256" key="1">
    <source>
        <dbReference type="ARBA" id="ARBA00022729"/>
    </source>
</evidence>
<dbReference type="Gene3D" id="3.80.10.10">
    <property type="entry name" value="Ribonuclease Inhibitor"/>
    <property type="match status" value="1"/>
</dbReference>